<evidence type="ECO:0000313" key="2">
    <source>
        <dbReference type="EMBL" id="KAH3810550.1"/>
    </source>
</evidence>
<dbReference type="Pfam" id="PF13920">
    <property type="entry name" value="zf-C3HC4_3"/>
    <property type="match status" value="1"/>
</dbReference>
<dbReference type="EMBL" id="JAIWYP010000006">
    <property type="protein sequence ID" value="KAH3810550.1"/>
    <property type="molecule type" value="Genomic_DNA"/>
</dbReference>
<dbReference type="AlphaFoldDB" id="A0A9D4G4S5"/>
<sequence length="297" mass="32463">MRHELLRLCTFRTYPTHGKPSCLRLAKAGFYYASQGDEVICYCCAKRISNWNERDDPLRAHGLVSPSCPFLVRNSEVNEPVTNDRNESSNSRLNRLLHSLDDLDDQTETRRPHNGPEASAEVAPLSTKPRSNTKEPASNPQNGACGYADDTTTGRSTRELPVTASQTAGISKFTSLPVQRARSSIAMGSFAYSSAAEAPVTGPNTRLENAAPPQEAESIVQDASNRRADDIREKLLSENRALKAQSKCLRCRRNGVCIAFLPCGHLVSCDACSTDPSARKCFSCDAVVKARIKAFIA</sequence>
<dbReference type="Gene3D" id="1.10.1170.10">
    <property type="entry name" value="Inhibitor Of Apoptosis Protein (2mihbC-IAP-1), Chain A"/>
    <property type="match status" value="1"/>
</dbReference>
<proteinExistence type="predicted"/>
<dbReference type="PANTHER" id="PTHR10044">
    <property type="entry name" value="INHIBITOR OF APOPTOSIS"/>
    <property type="match status" value="1"/>
</dbReference>
<feature type="region of interest" description="Disordered" evidence="1">
    <location>
        <begin position="198"/>
        <end position="224"/>
    </location>
</feature>
<keyword evidence="3" id="KW-1185">Reference proteome</keyword>
<dbReference type="SUPFAM" id="SSF57924">
    <property type="entry name" value="Inhibitor of apoptosis (IAP) repeat"/>
    <property type="match status" value="1"/>
</dbReference>
<reference evidence="2" key="1">
    <citation type="journal article" date="2019" name="bioRxiv">
        <title>The Genome of the Zebra Mussel, Dreissena polymorpha: A Resource for Invasive Species Research.</title>
        <authorList>
            <person name="McCartney M.A."/>
            <person name="Auch B."/>
            <person name="Kono T."/>
            <person name="Mallez S."/>
            <person name="Zhang Y."/>
            <person name="Obille A."/>
            <person name="Becker A."/>
            <person name="Abrahante J.E."/>
            <person name="Garbe J."/>
            <person name="Badalamenti J.P."/>
            <person name="Herman A."/>
            <person name="Mangelson H."/>
            <person name="Liachko I."/>
            <person name="Sullivan S."/>
            <person name="Sone E.D."/>
            <person name="Koren S."/>
            <person name="Silverstein K.A.T."/>
            <person name="Beckman K.B."/>
            <person name="Gohl D.M."/>
        </authorList>
    </citation>
    <scope>NUCLEOTIDE SEQUENCE</scope>
    <source>
        <strain evidence="2">Duluth1</strain>
        <tissue evidence="2">Whole animal</tissue>
    </source>
</reference>
<dbReference type="GO" id="GO:0005737">
    <property type="term" value="C:cytoplasm"/>
    <property type="evidence" value="ECO:0007669"/>
    <property type="project" value="TreeGrafter"/>
</dbReference>
<dbReference type="Gene3D" id="3.30.40.10">
    <property type="entry name" value="Zinc/RING finger domain, C3HC4 (zinc finger)"/>
    <property type="match status" value="1"/>
</dbReference>
<feature type="region of interest" description="Disordered" evidence="1">
    <location>
        <begin position="100"/>
        <end position="155"/>
    </location>
</feature>
<accession>A0A9D4G4S5</accession>
<reference evidence="2" key="2">
    <citation type="submission" date="2020-11" db="EMBL/GenBank/DDBJ databases">
        <authorList>
            <person name="McCartney M.A."/>
            <person name="Auch B."/>
            <person name="Kono T."/>
            <person name="Mallez S."/>
            <person name="Becker A."/>
            <person name="Gohl D.M."/>
            <person name="Silverstein K.A.T."/>
            <person name="Koren S."/>
            <person name="Bechman K.B."/>
            <person name="Herman A."/>
            <person name="Abrahante J.E."/>
            <person name="Garbe J."/>
        </authorList>
    </citation>
    <scope>NUCLEOTIDE SEQUENCE</scope>
    <source>
        <strain evidence="2">Duluth1</strain>
        <tissue evidence="2">Whole animal</tissue>
    </source>
</reference>
<dbReference type="InterPro" id="IPR013083">
    <property type="entry name" value="Znf_RING/FYVE/PHD"/>
</dbReference>
<dbReference type="PANTHER" id="PTHR10044:SF139">
    <property type="entry name" value="DEATH-ASSOCIATED INHIBITOR OF APOPTOSIS 2"/>
    <property type="match status" value="1"/>
</dbReference>
<protein>
    <submittedName>
        <fullName evidence="2">Uncharacterized protein</fullName>
    </submittedName>
</protein>
<dbReference type="CDD" id="cd00022">
    <property type="entry name" value="BIR"/>
    <property type="match status" value="1"/>
</dbReference>
<dbReference type="Proteomes" id="UP000828390">
    <property type="component" value="Unassembled WGS sequence"/>
</dbReference>
<dbReference type="PROSITE" id="PS50143">
    <property type="entry name" value="BIR_REPEAT_2"/>
    <property type="match status" value="1"/>
</dbReference>
<dbReference type="SMART" id="SM00238">
    <property type="entry name" value="BIR"/>
    <property type="match status" value="1"/>
</dbReference>
<dbReference type="Pfam" id="PF00653">
    <property type="entry name" value="BIR"/>
    <property type="match status" value="1"/>
</dbReference>
<dbReference type="GO" id="GO:0005634">
    <property type="term" value="C:nucleus"/>
    <property type="evidence" value="ECO:0007669"/>
    <property type="project" value="TreeGrafter"/>
</dbReference>
<gene>
    <name evidence="2" type="ORF">DPMN_138944</name>
</gene>
<name>A0A9D4G4S5_DREPO</name>
<dbReference type="InterPro" id="IPR050784">
    <property type="entry name" value="IAP"/>
</dbReference>
<feature type="compositionally biased region" description="Polar residues" evidence="1">
    <location>
        <begin position="128"/>
        <end position="142"/>
    </location>
</feature>
<dbReference type="InterPro" id="IPR001370">
    <property type="entry name" value="BIR_rpt"/>
</dbReference>
<dbReference type="PROSITE" id="PS01282">
    <property type="entry name" value="BIR_REPEAT_1"/>
    <property type="match status" value="1"/>
</dbReference>
<evidence type="ECO:0000313" key="3">
    <source>
        <dbReference type="Proteomes" id="UP000828390"/>
    </source>
</evidence>
<comment type="caution">
    <text evidence="2">The sequence shown here is derived from an EMBL/GenBank/DDBJ whole genome shotgun (WGS) entry which is preliminary data.</text>
</comment>
<organism evidence="2 3">
    <name type="scientific">Dreissena polymorpha</name>
    <name type="common">Zebra mussel</name>
    <name type="synonym">Mytilus polymorpha</name>
    <dbReference type="NCBI Taxonomy" id="45954"/>
    <lineage>
        <taxon>Eukaryota</taxon>
        <taxon>Metazoa</taxon>
        <taxon>Spiralia</taxon>
        <taxon>Lophotrochozoa</taxon>
        <taxon>Mollusca</taxon>
        <taxon>Bivalvia</taxon>
        <taxon>Autobranchia</taxon>
        <taxon>Heteroconchia</taxon>
        <taxon>Euheterodonta</taxon>
        <taxon>Imparidentia</taxon>
        <taxon>Neoheterodontei</taxon>
        <taxon>Myida</taxon>
        <taxon>Dreissenoidea</taxon>
        <taxon>Dreissenidae</taxon>
        <taxon>Dreissena</taxon>
    </lineage>
</organism>
<dbReference type="OrthoDB" id="6063402at2759"/>
<evidence type="ECO:0000256" key="1">
    <source>
        <dbReference type="SAM" id="MobiDB-lite"/>
    </source>
</evidence>